<sequence>MAIGDIIGDIASLDFDEYGGTLPKIIHVAGTTYAIAYQGYGTDGYVVTVPIQNDGTLGAVIESLEFDTENCKQPWIIHIAGDVYAIAYVGPGANGTLKTFNISDDGTSISLIQTFVFDSGVGIIEPVIVHISGTTYAIFYGGPGSDGWIKTVTIQDNGTITGEIAFLEFDTAYGVYSDPIHISGD</sequence>
<proteinExistence type="predicted"/>
<reference evidence="1" key="1">
    <citation type="journal article" date="2014" name="Front. Microbiol.">
        <title>High frequency of phylogenetically diverse reductive dehalogenase-homologous genes in deep subseafloor sedimentary metagenomes.</title>
        <authorList>
            <person name="Kawai M."/>
            <person name="Futagami T."/>
            <person name="Toyoda A."/>
            <person name="Takaki Y."/>
            <person name="Nishi S."/>
            <person name="Hori S."/>
            <person name="Arai W."/>
            <person name="Tsubouchi T."/>
            <person name="Morono Y."/>
            <person name="Uchiyama I."/>
            <person name="Ito T."/>
            <person name="Fujiyama A."/>
            <person name="Inagaki F."/>
            <person name="Takami H."/>
        </authorList>
    </citation>
    <scope>NUCLEOTIDE SEQUENCE</scope>
    <source>
        <strain evidence="1">Expedition CK06-06</strain>
    </source>
</reference>
<organism evidence="1">
    <name type="scientific">marine sediment metagenome</name>
    <dbReference type="NCBI Taxonomy" id="412755"/>
    <lineage>
        <taxon>unclassified sequences</taxon>
        <taxon>metagenomes</taxon>
        <taxon>ecological metagenomes</taxon>
    </lineage>
</organism>
<dbReference type="EMBL" id="BARW01019900">
    <property type="protein sequence ID" value="GAJ00565.1"/>
    <property type="molecule type" value="Genomic_DNA"/>
</dbReference>
<gene>
    <name evidence="1" type="ORF">S12H4_33721</name>
</gene>
<dbReference type="AlphaFoldDB" id="X1V6U5"/>
<feature type="non-terminal residue" evidence="1">
    <location>
        <position position="185"/>
    </location>
</feature>
<accession>X1V6U5</accession>
<protein>
    <submittedName>
        <fullName evidence="1">Uncharacterized protein</fullName>
    </submittedName>
</protein>
<name>X1V6U5_9ZZZZ</name>
<comment type="caution">
    <text evidence="1">The sequence shown here is derived from an EMBL/GenBank/DDBJ whole genome shotgun (WGS) entry which is preliminary data.</text>
</comment>
<evidence type="ECO:0000313" key="1">
    <source>
        <dbReference type="EMBL" id="GAJ00565.1"/>
    </source>
</evidence>